<dbReference type="Pfam" id="PF02590">
    <property type="entry name" value="SPOUT_MTase"/>
    <property type="match status" value="1"/>
</dbReference>
<protein>
    <recommendedName>
        <fullName evidence="7">Ribosomal RNA large subunit methyltransferase H</fullName>
        <ecNumber evidence="7">2.1.1.177</ecNumber>
    </recommendedName>
    <alternativeName>
        <fullName evidence="7">23S rRNA (pseudouridine1915-N3)-methyltransferase</fullName>
    </alternativeName>
    <alternativeName>
        <fullName evidence="7">23S rRNA m3Psi1915 methyltransferase</fullName>
    </alternativeName>
    <alternativeName>
        <fullName evidence="7">rRNA (pseudouridine-N3-)-methyltransferase RlmH</fullName>
    </alternativeName>
</protein>
<dbReference type="PANTHER" id="PTHR33603:SF1">
    <property type="entry name" value="RIBOSOMAL RNA LARGE SUBUNIT METHYLTRANSFERASE H"/>
    <property type="match status" value="1"/>
</dbReference>
<feature type="binding site" evidence="7">
    <location>
        <begin position="128"/>
        <end position="133"/>
    </location>
    <ligand>
        <name>S-adenosyl-L-methionine</name>
        <dbReference type="ChEBI" id="CHEBI:59789"/>
    </ligand>
</feature>
<evidence type="ECO:0000256" key="6">
    <source>
        <dbReference type="ARBA" id="ARBA00038303"/>
    </source>
</evidence>
<dbReference type="PANTHER" id="PTHR33603">
    <property type="entry name" value="METHYLTRANSFERASE"/>
    <property type="match status" value="1"/>
</dbReference>
<evidence type="ECO:0000256" key="7">
    <source>
        <dbReference type="HAMAP-Rule" id="MF_00658"/>
    </source>
</evidence>
<keyword evidence="4 7" id="KW-0808">Transferase</keyword>
<evidence type="ECO:0000256" key="1">
    <source>
        <dbReference type="ARBA" id="ARBA00022490"/>
    </source>
</evidence>
<comment type="similarity">
    <text evidence="6 7">Belongs to the RNA methyltransferase RlmH family.</text>
</comment>
<dbReference type="HAMAP" id="MF_00658">
    <property type="entry name" value="23SrRNA_methyltr_H"/>
    <property type="match status" value="1"/>
</dbReference>
<dbReference type="AlphaFoldDB" id="A0A9D1FCN8"/>
<organism evidence="8 9">
    <name type="scientific">Candidatus Scatomorpha merdipullorum</name>
    <dbReference type="NCBI Taxonomy" id="2840927"/>
    <lineage>
        <taxon>Bacteria</taxon>
        <taxon>Bacillati</taxon>
        <taxon>Bacillota</taxon>
        <taxon>Clostridia</taxon>
        <taxon>Eubacteriales</taxon>
        <taxon>Candidatus Scatomorpha</taxon>
    </lineage>
</organism>
<keyword evidence="1 7" id="KW-0963">Cytoplasm</keyword>
<comment type="caution">
    <text evidence="8">The sequence shown here is derived from an EMBL/GenBank/DDBJ whole genome shotgun (WGS) entry which is preliminary data.</text>
</comment>
<sequence length="160" mass="18147">MPGLSFVFVGRMKEPHFEAAFAEYMKRLGGYAKCELREIAEQRLGEKPSEREIAAALEREAREIERAIPRGAYLCAMCVEGEQRSSEELAKLFRELDSRGVGRICFLVGGSYGLDAALKKRADLRLSMSKMTFPHHLARVMLAEQAYRAFTINAGKRYHK</sequence>
<evidence type="ECO:0000256" key="5">
    <source>
        <dbReference type="ARBA" id="ARBA00022691"/>
    </source>
</evidence>
<comment type="subunit">
    <text evidence="7">Homodimer.</text>
</comment>
<evidence type="ECO:0000313" key="9">
    <source>
        <dbReference type="Proteomes" id="UP000824001"/>
    </source>
</evidence>
<accession>A0A9D1FCN8</accession>
<comment type="catalytic activity">
    <reaction evidence="7">
        <text>pseudouridine(1915) in 23S rRNA + S-adenosyl-L-methionine = N(3)-methylpseudouridine(1915) in 23S rRNA + S-adenosyl-L-homocysteine + H(+)</text>
        <dbReference type="Rhea" id="RHEA:42752"/>
        <dbReference type="Rhea" id="RHEA-COMP:10221"/>
        <dbReference type="Rhea" id="RHEA-COMP:10222"/>
        <dbReference type="ChEBI" id="CHEBI:15378"/>
        <dbReference type="ChEBI" id="CHEBI:57856"/>
        <dbReference type="ChEBI" id="CHEBI:59789"/>
        <dbReference type="ChEBI" id="CHEBI:65314"/>
        <dbReference type="ChEBI" id="CHEBI:74486"/>
        <dbReference type="EC" id="2.1.1.177"/>
    </reaction>
</comment>
<keyword evidence="3 7" id="KW-0489">Methyltransferase</keyword>
<dbReference type="CDD" id="cd18081">
    <property type="entry name" value="RlmH-like"/>
    <property type="match status" value="1"/>
</dbReference>
<keyword evidence="2 7" id="KW-0698">rRNA processing</keyword>
<evidence type="ECO:0000256" key="3">
    <source>
        <dbReference type="ARBA" id="ARBA00022603"/>
    </source>
</evidence>
<dbReference type="GO" id="GO:0070038">
    <property type="term" value="F:rRNA (pseudouridine-N3-)-methyltransferase activity"/>
    <property type="evidence" value="ECO:0007669"/>
    <property type="project" value="UniProtKB-UniRule"/>
</dbReference>
<comment type="function">
    <text evidence="7">Specifically methylates the pseudouridine at position 1915 (m3Psi1915) in 23S rRNA.</text>
</comment>
<dbReference type="GO" id="GO:0005737">
    <property type="term" value="C:cytoplasm"/>
    <property type="evidence" value="ECO:0007669"/>
    <property type="project" value="UniProtKB-SubCell"/>
</dbReference>
<dbReference type="Proteomes" id="UP000824001">
    <property type="component" value="Unassembled WGS sequence"/>
</dbReference>
<dbReference type="EC" id="2.1.1.177" evidence="7"/>
<dbReference type="PIRSF" id="PIRSF004505">
    <property type="entry name" value="MT_bac"/>
    <property type="match status" value="1"/>
</dbReference>
<comment type="subcellular location">
    <subcellularLocation>
        <location evidence="7">Cytoplasm</location>
    </subcellularLocation>
</comment>
<dbReference type="EMBL" id="DVJK01000046">
    <property type="protein sequence ID" value="HIS66236.1"/>
    <property type="molecule type" value="Genomic_DNA"/>
</dbReference>
<dbReference type="SUPFAM" id="SSF75217">
    <property type="entry name" value="alpha/beta knot"/>
    <property type="match status" value="1"/>
</dbReference>
<keyword evidence="5 7" id="KW-0949">S-adenosyl-L-methionine</keyword>
<evidence type="ECO:0000256" key="4">
    <source>
        <dbReference type="ARBA" id="ARBA00022679"/>
    </source>
</evidence>
<evidence type="ECO:0000256" key="2">
    <source>
        <dbReference type="ARBA" id="ARBA00022552"/>
    </source>
</evidence>
<dbReference type="InterPro" id="IPR029028">
    <property type="entry name" value="Alpha/beta_knot_MTases"/>
</dbReference>
<comment type="caution">
    <text evidence="7">Lacks conserved residue(s) required for the propagation of feature annotation.</text>
</comment>
<proteinExistence type="inferred from homology"/>
<dbReference type="InterPro" id="IPR003742">
    <property type="entry name" value="RlmH-like"/>
</dbReference>
<reference evidence="8" key="2">
    <citation type="journal article" date="2021" name="PeerJ">
        <title>Extensive microbial diversity within the chicken gut microbiome revealed by metagenomics and culture.</title>
        <authorList>
            <person name="Gilroy R."/>
            <person name="Ravi A."/>
            <person name="Getino M."/>
            <person name="Pursley I."/>
            <person name="Horton D.L."/>
            <person name="Alikhan N.F."/>
            <person name="Baker D."/>
            <person name="Gharbi K."/>
            <person name="Hall N."/>
            <person name="Watson M."/>
            <person name="Adriaenssens E.M."/>
            <person name="Foster-Nyarko E."/>
            <person name="Jarju S."/>
            <person name="Secka A."/>
            <person name="Antonio M."/>
            <person name="Oren A."/>
            <person name="Chaudhuri R.R."/>
            <person name="La Ragione R."/>
            <person name="Hildebrand F."/>
            <person name="Pallen M.J."/>
        </authorList>
    </citation>
    <scope>NUCLEOTIDE SEQUENCE</scope>
    <source>
        <strain evidence="8">ChiHjej10B9-9673</strain>
    </source>
</reference>
<reference evidence="8" key="1">
    <citation type="submission" date="2020-10" db="EMBL/GenBank/DDBJ databases">
        <authorList>
            <person name="Gilroy R."/>
        </authorList>
    </citation>
    <scope>NUCLEOTIDE SEQUENCE</scope>
    <source>
        <strain evidence="8">ChiHjej10B9-9673</strain>
    </source>
</reference>
<dbReference type="InterPro" id="IPR029026">
    <property type="entry name" value="tRNA_m1G_MTases_N"/>
</dbReference>
<dbReference type="Gene3D" id="3.40.1280.10">
    <property type="match status" value="1"/>
</dbReference>
<name>A0A9D1FCN8_9FIRM</name>
<feature type="binding site" evidence="7">
    <location>
        <position position="109"/>
    </location>
    <ligand>
        <name>S-adenosyl-L-methionine</name>
        <dbReference type="ChEBI" id="CHEBI:59789"/>
    </ligand>
</feature>
<evidence type="ECO:0000313" key="8">
    <source>
        <dbReference type="EMBL" id="HIS66236.1"/>
    </source>
</evidence>
<gene>
    <name evidence="7" type="primary">rlmH</name>
    <name evidence="8" type="ORF">IAC18_01610</name>
</gene>